<feature type="non-terminal residue" evidence="1">
    <location>
        <position position="1"/>
    </location>
</feature>
<organism evidence="1 2">
    <name type="scientific">Cetraspora pellucida</name>
    <dbReference type="NCBI Taxonomy" id="1433469"/>
    <lineage>
        <taxon>Eukaryota</taxon>
        <taxon>Fungi</taxon>
        <taxon>Fungi incertae sedis</taxon>
        <taxon>Mucoromycota</taxon>
        <taxon>Glomeromycotina</taxon>
        <taxon>Glomeromycetes</taxon>
        <taxon>Diversisporales</taxon>
        <taxon>Gigasporaceae</taxon>
        <taxon>Cetraspora</taxon>
    </lineage>
</organism>
<feature type="non-terminal residue" evidence="1">
    <location>
        <position position="53"/>
    </location>
</feature>
<sequence>QQFERHLIRGTVMNGLSFRWIQDEDIIAAFKLANPAIQLPSRRKLSGSILKKE</sequence>
<evidence type="ECO:0000313" key="2">
    <source>
        <dbReference type="Proteomes" id="UP000789366"/>
    </source>
</evidence>
<comment type="caution">
    <text evidence="1">The sequence shown here is derived from an EMBL/GenBank/DDBJ whole genome shotgun (WGS) entry which is preliminary data.</text>
</comment>
<accession>A0ACA9RIP6</accession>
<dbReference type="Proteomes" id="UP000789366">
    <property type="component" value="Unassembled WGS sequence"/>
</dbReference>
<dbReference type="EMBL" id="CAJVPW010071456">
    <property type="protein sequence ID" value="CAG8793435.1"/>
    <property type="molecule type" value="Genomic_DNA"/>
</dbReference>
<reference evidence="1" key="1">
    <citation type="submission" date="2021-06" db="EMBL/GenBank/DDBJ databases">
        <authorList>
            <person name="Kallberg Y."/>
            <person name="Tangrot J."/>
            <person name="Rosling A."/>
        </authorList>
    </citation>
    <scope>NUCLEOTIDE SEQUENCE</scope>
    <source>
        <strain evidence="1">28 12/20/2015</strain>
    </source>
</reference>
<evidence type="ECO:0000313" key="1">
    <source>
        <dbReference type="EMBL" id="CAG8793435.1"/>
    </source>
</evidence>
<protein>
    <submittedName>
        <fullName evidence="1">7789_t:CDS:1</fullName>
    </submittedName>
</protein>
<name>A0ACA9RIP6_9GLOM</name>
<gene>
    <name evidence="1" type="ORF">SPELUC_LOCUS17435</name>
</gene>
<proteinExistence type="predicted"/>
<keyword evidence="2" id="KW-1185">Reference proteome</keyword>